<gene>
    <name evidence="1" type="ORF">PsorP6_009597</name>
</gene>
<comment type="caution">
    <text evidence="1">The sequence shown here is derived from an EMBL/GenBank/DDBJ whole genome shotgun (WGS) entry which is preliminary data.</text>
</comment>
<accession>A0ACC0W3F1</accession>
<name>A0ACC0W3F1_9STRA</name>
<evidence type="ECO:0000313" key="1">
    <source>
        <dbReference type="EMBL" id="KAI9912246.1"/>
    </source>
</evidence>
<protein>
    <submittedName>
        <fullName evidence="1">Uncharacterized protein</fullName>
    </submittedName>
</protein>
<organism evidence="1 2">
    <name type="scientific">Peronosclerospora sorghi</name>
    <dbReference type="NCBI Taxonomy" id="230839"/>
    <lineage>
        <taxon>Eukaryota</taxon>
        <taxon>Sar</taxon>
        <taxon>Stramenopiles</taxon>
        <taxon>Oomycota</taxon>
        <taxon>Peronosporomycetes</taxon>
        <taxon>Peronosporales</taxon>
        <taxon>Peronosporaceae</taxon>
        <taxon>Peronosclerospora</taxon>
    </lineage>
</organism>
<dbReference type="Proteomes" id="UP001163321">
    <property type="component" value="Chromosome 5"/>
</dbReference>
<keyword evidence="2" id="KW-1185">Reference proteome</keyword>
<sequence>MSTVTPDPNSCGTSRGVFATATRQTEFSSTETSPSPLQHVETKSHARRSRKLTRLGAPLLGPFRDRTNQLDDRTIHKRFFIR</sequence>
<proteinExistence type="predicted"/>
<reference evidence="1 2" key="1">
    <citation type="journal article" date="2022" name="bioRxiv">
        <title>The genome of the oomycete Peronosclerospora sorghi, a cosmopolitan pathogen of maize and sorghum, is inflated with dispersed pseudogenes.</title>
        <authorList>
            <person name="Fletcher K."/>
            <person name="Martin F."/>
            <person name="Isakeit T."/>
            <person name="Cavanaugh K."/>
            <person name="Magill C."/>
            <person name="Michelmore R."/>
        </authorList>
    </citation>
    <scope>NUCLEOTIDE SEQUENCE [LARGE SCALE GENOMIC DNA]</scope>
    <source>
        <strain evidence="1">P6</strain>
    </source>
</reference>
<dbReference type="EMBL" id="CM047584">
    <property type="protein sequence ID" value="KAI9912246.1"/>
    <property type="molecule type" value="Genomic_DNA"/>
</dbReference>
<evidence type="ECO:0000313" key="2">
    <source>
        <dbReference type="Proteomes" id="UP001163321"/>
    </source>
</evidence>